<feature type="transmembrane region" description="Helical" evidence="11">
    <location>
        <begin position="12"/>
        <end position="35"/>
    </location>
</feature>
<dbReference type="InterPro" id="IPR003660">
    <property type="entry name" value="HAMP_dom"/>
</dbReference>
<keyword evidence="11" id="KW-0472">Membrane</keyword>
<organism evidence="14 15">
    <name type="scientific">Streptomyces venezuelae</name>
    <dbReference type="NCBI Taxonomy" id="54571"/>
    <lineage>
        <taxon>Bacteria</taxon>
        <taxon>Bacillati</taxon>
        <taxon>Actinomycetota</taxon>
        <taxon>Actinomycetes</taxon>
        <taxon>Kitasatosporales</taxon>
        <taxon>Streptomycetaceae</taxon>
        <taxon>Streptomyces</taxon>
    </lineage>
</organism>
<dbReference type="Proteomes" id="UP000322927">
    <property type="component" value="Chromosome"/>
</dbReference>
<comment type="subcellular location">
    <subcellularLocation>
        <location evidence="2">Membrane</location>
    </subcellularLocation>
</comment>
<evidence type="ECO:0000256" key="11">
    <source>
        <dbReference type="SAM" id="Phobius"/>
    </source>
</evidence>
<accession>A0A5P2BQ81</accession>
<keyword evidence="7 14" id="KW-0418">Kinase</keyword>
<dbReference type="InterPro" id="IPR005467">
    <property type="entry name" value="His_kinase_dom"/>
</dbReference>
<dbReference type="Pfam" id="PF00672">
    <property type="entry name" value="HAMP"/>
    <property type="match status" value="1"/>
</dbReference>
<dbReference type="InterPro" id="IPR003661">
    <property type="entry name" value="HisK_dim/P_dom"/>
</dbReference>
<evidence type="ECO:0000256" key="5">
    <source>
        <dbReference type="ARBA" id="ARBA00022679"/>
    </source>
</evidence>
<keyword evidence="9" id="KW-0902">Two-component regulatory system</keyword>
<evidence type="ECO:0000259" key="13">
    <source>
        <dbReference type="PROSITE" id="PS50885"/>
    </source>
</evidence>
<evidence type="ECO:0000256" key="1">
    <source>
        <dbReference type="ARBA" id="ARBA00000085"/>
    </source>
</evidence>
<keyword evidence="4" id="KW-0597">Phosphoprotein</keyword>
<dbReference type="EC" id="2.7.13.3" evidence="3"/>
<protein>
    <recommendedName>
        <fullName evidence="3">histidine kinase</fullName>
        <ecNumber evidence="3">2.7.13.3</ecNumber>
    </recommendedName>
</protein>
<dbReference type="EMBL" id="CP029192">
    <property type="protein sequence ID" value="QES32632.1"/>
    <property type="molecule type" value="Genomic_DNA"/>
</dbReference>
<feature type="compositionally biased region" description="Basic and acidic residues" evidence="10">
    <location>
        <begin position="394"/>
        <end position="413"/>
    </location>
</feature>
<keyword evidence="6 11" id="KW-0812">Transmembrane</keyword>
<dbReference type="SMART" id="SM00304">
    <property type="entry name" value="HAMP"/>
    <property type="match status" value="1"/>
</dbReference>
<evidence type="ECO:0000256" key="10">
    <source>
        <dbReference type="SAM" id="MobiDB-lite"/>
    </source>
</evidence>
<dbReference type="PROSITE" id="PS50885">
    <property type="entry name" value="HAMP"/>
    <property type="match status" value="1"/>
</dbReference>
<name>A0A5P2BQ81_STRVZ</name>
<proteinExistence type="predicted"/>
<dbReference type="Pfam" id="PF02518">
    <property type="entry name" value="HATPase_c"/>
    <property type="match status" value="1"/>
</dbReference>
<gene>
    <name evidence="14" type="ORF">DEJ48_03750</name>
</gene>
<dbReference type="RefSeq" id="WP_150214433.1">
    <property type="nucleotide sequence ID" value="NZ_CP029192.1"/>
</dbReference>
<dbReference type="AlphaFoldDB" id="A0A5P2BQ81"/>
<comment type="catalytic activity">
    <reaction evidence="1">
        <text>ATP + protein L-histidine = ADP + protein N-phospho-L-histidine.</text>
        <dbReference type="EC" id="2.7.13.3"/>
    </reaction>
</comment>
<feature type="transmembrane region" description="Helical" evidence="11">
    <location>
        <begin position="96"/>
        <end position="119"/>
    </location>
</feature>
<feature type="domain" description="HAMP" evidence="13">
    <location>
        <begin position="120"/>
        <end position="173"/>
    </location>
</feature>
<evidence type="ECO:0000256" key="6">
    <source>
        <dbReference type="ARBA" id="ARBA00022692"/>
    </source>
</evidence>
<dbReference type="SUPFAM" id="SSF158472">
    <property type="entry name" value="HAMP domain-like"/>
    <property type="match status" value="1"/>
</dbReference>
<dbReference type="OrthoDB" id="3224230at2"/>
<evidence type="ECO:0000259" key="12">
    <source>
        <dbReference type="PROSITE" id="PS50109"/>
    </source>
</evidence>
<sequence>MHLPSRRAGVRLTLLYGALLVASGAVLLALTYLLVLRFPADRVLVDGAGADAGTDVSGGRSGGGLPGVRPTAGSGDVFALLQEQAVRQHADQLRQLLMQSGVALAVMLVVSAVLGRLVARRVLRPLRAMTGTVRHISAHTLHERLAVAGPADELKELADTVDGLLGRLEGALDSHRRFVADAANALRAPLTQERRLLRETLVDRDATAETFRANSERLLEISERQAHLLESLLALAGSHRGLVHREELDLAPLTESALHVARPDSERLGLKVAAAVGPAPVTGDPALVQRLASCLVDNAVGHNRPGGRVEISTAVRGGHAVLSVANTGDRVAPEQVNRLFEPFRSPGRTAADGHPGLGLAIVHAIALAHDAVISVRARPDGGLAVEVAFPARTGDPREGAEDIGQLDKRTGLH</sequence>
<dbReference type="Gene3D" id="1.10.287.130">
    <property type="match status" value="1"/>
</dbReference>
<dbReference type="CDD" id="cd00082">
    <property type="entry name" value="HisKA"/>
    <property type="match status" value="1"/>
</dbReference>
<dbReference type="InterPro" id="IPR003594">
    <property type="entry name" value="HATPase_dom"/>
</dbReference>
<dbReference type="PANTHER" id="PTHR45436">
    <property type="entry name" value="SENSOR HISTIDINE KINASE YKOH"/>
    <property type="match status" value="1"/>
</dbReference>
<dbReference type="PANTHER" id="PTHR45436:SF5">
    <property type="entry name" value="SENSOR HISTIDINE KINASE TRCS"/>
    <property type="match status" value="1"/>
</dbReference>
<evidence type="ECO:0000256" key="3">
    <source>
        <dbReference type="ARBA" id="ARBA00012438"/>
    </source>
</evidence>
<dbReference type="SMART" id="SM00387">
    <property type="entry name" value="HATPase_c"/>
    <property type="match status" value="1"/>
</dbReference>
<dbReference type="Gene3D" id="3.30.565.10">
    <property type="entry name" value="Histidine kinase-like ATPase, C-terminal domain"/>
    <property type="match status" value="1"/>
</dbReference>
<evidence type="ECO:0000256" key="9">
    <source>
        <dbReference type="ARBA" id="ARBA00023012"/>
    </source>
</evidence>
<dbReference type="InterPro" id="IPR050428">
    <property type="entry name" value="TCS_sensor_his_kinase"/>
</dbReference>
<keyword evidence="5" id="KW-0808">Transferase</keyword>
<evidence type="ECO:0000256" key="8">
    <source>
        <dbReference type="ARBA" id="ARBA00022989"/>
    </source>
</evidence>
<feature type="region of interest" description="Disordered" evidence="10">
    <location>
        <begin position="393"/>
        <end position="413"/>
    </location>
</feature>
<dbReference type="PROSITE" id="PS50109">
    <property type="entry name" value="HIS_KIN"/>
    <property type="match status" value="1"/>
</dbReference>
<evidence type="ECO:0000313" key="14">
    <source>
        <dbReference type="EMBL" id="QES32632.1"/>
    </source>
</evidence>
<reference evidence="14 15" key="1">
    <citation type="submission" date="2018-05" db="EMBL/GenBank/DDBJ databases">
        <title>Streptomyces venezuelae.</title>
        <authorList>
            <person name="Kim W."/>
            <person name="Lee N."/>
            <person name="Cho B.-K."/>
        </authorList>
    </citation>
    <scope>NUCLEOTIDE SEQUENCE [LARGE SCALE GENOMIC DNA]</scope>
    <source>
        <strain evidence="14 15">ATCC 14584</strain>
    </source>
</reference>
<dbReference type="InterPro" id="IPR036890">
    <property type="entry name" value="HATPase_C_sf"/>
</dbReference>
<evidence type="ECO:0000313" key="15">
    <source>
        <dbReference type="Proteomes" id="UP000322927"/>
    </source>
</evidence>
<evidence type="ECO:0000256" key="7">
    <source>
        <dbReference type="ARBA" id="ARBA00022777"/>
    </source>
</evidence>
<dbReference type="GO" id="GO:0016020">
    <property type="term" value="C:membrane"/>
    <property type="evidence" value="ECO:0007669"/>
    <property type="project" value="UniProtKB-SubCell"/>
</dbReference>
<dbReference type="SUPFAM" id="SSF55874">
    <property type="entry name" value="ATPase domain of HSP90 chaperone/DNA topoisomerase II/histidine kinase"/>
    <property type="match status" value="1"/>
</dbReference>
<dbReference type="GO" id="GO:0000155">
    <property type="term" value="F:phosphorelay sensor kinase activity"/>
    <property type="evidence" value="ECO:0007669"/>
    <property type="project" value="InterPro"/>
</dbReference>
<feature type="domain" description="Histidine kinase" evidence="12">
    <location>
        <begin position="181"/>
        <end position="393"/>
    </location>
</feature>
<evidence type="ECO:0000256" key="2">
    <source>
        <dbReference type="ARBA" id="ARBA00004370"/>
    </source>
</evidence>
<keyword evidence="8 11" id="KW-1133">Transmembrane helix</keyword>
<evidence type="ECO:0000256" key="4">
    <source>
        <dbReference type="ARBA" id="ARBA00022553"/>
    </source>
</evidence>